<sequence length="182" mass="20040">MVGLPCFRSLQLCCACRPERLASISLDARISVGVHVWMLTPPKQPGLDAKRTNSPALQQAASASHNTPGSTSLSHPNRQHTWPPPTKHTQIASTPGRLQLRQYHRQSSAKSLELLCPKSLSAFLTDSRTPQPNGEERKGLSAIWWCTRSQPYVKTGKVWSVIQYSVLSLSDSGTDLVNVMAR</sequence>
<comment type="caution">
    <text evidence="2">The sequence shown here is derived from an EMBL/GenBank/DDBJ whole genome shotgun (WGS) entry which is preliminary data.</text>
</comment>
<gene>
    <name evidence="2" type="ORF">Taro_034592</name>
</gene>
<reference evidence="2" key="1">
    <citation type="submission" date="2017-07" db="EMBL/GenBank/DDBJ databases">
        <title>Taro Niue Genome Assembly and Annotation.</title>
        <authorList>
            <person name="Atibalentja N."/>
            <person name="Keating K."/>
            <person name="Fields C.J."/>
        </authorList>
    </citation>
    <scope>NUCLEOTIDE SEQUENCE</scope>
    <source>
        <strain evidence="2">Niue_2</strain>
        <tissue evidence="2">Leaf</tissue>
    </source>
</reference>
<dbReference type="AlphaFoldDB" id="A0A843WCC9"/>
<organism evidence="2 3">
    <name type="scientific">Colocasia esculenta</name>
    <name type="common">Wild taro</name>
    <name type="synonym">Arum esculentum</name>
    <dbReference type="NCBI Taxonomy" id="4460"/>
    <lineage>
        <taxon>Eukaryota</taxon>
        <taxon>Viridiplantae</taxon>
        <taxon>Streptophyta</taxon>
        <taxon>Embryophyta</taxon>
        <taxon>Tracheophyta</taxon>
        <taxon>Spermatophyta</taxon>
        <taxon>Magnoliopsida</taxon>
        <taxon>Liliopsida</taxon>
        <taxon>Araceae</taxon>
        <taxon>Aroideae</taxon>
        <taxon>Colocasieae</taxon>
        <taxon>Colocasia</taxon>
    </lineage>
</organism>
<dbReference type="EMBL" id="NMUH01002743">
    <property type="protein sequence ID" value="MQM01834.1"/>
    <property type="molecule type" value="Genomic_DNA"/>
</dbReference>
<proteinExistence type="predicted"/>
<feature type="region of interest" description="Disordered" evidence="1">
    <location>
        <begin position="45"/>
        <end position="91"/>
    </location>
</feature>
<dbReference type="Proteomes" id="UP000652761">
    <property type="component" value="Unassembled WGS sequence"/>
</dbReference>
<evidence type="ECO:0000313" key="2">
    <source>
        <dbReference type="EMBL" id="MQM01834.1"/>
    </source>
</evidence>
<keyword evidence="3" id="KW-1185">Reference proteome</keyword>
<protein>
    <submittedName>
        <fullName evidence="2">Uncharacterized protein</fullName>
    </submittedName>
</protein>
<evidence type="ECO:0000313" key="3">
    <source>
        <dbReference type="Proteomes" id="UP000652761"/>
    </source>
</evidence>
<evidence type="ECO:0000256" key="1">
    <source>
        <dbReference type="SAM" id="MobiDB-lite"/>
    </source>
</evidence>
<name>A0A843WCC9_COLES</name>
<feature type="compositionally biased region" description="Polar residues" evidence="1">
    <location>
        <begin position="52"/>
        <end position="80"/>
    </location>
</feature>
<accession>A0A843WCC9</accession>